<dbReference type="GeneID" id="87958367"/>
<feature type="compositionally biased region" description="Basic and acidic residues" evidence="6">
    <location>
        <begin position="98"/>
        <end position="107"/>
    </location>
</feature>
<feature type="region of interest" description="Disordered" evidence="6">
    <location>
        <begin position="1"/>
        <end position="144"/>
    </location>
</feature>
<comment type="similarity">
    <text evidence="5">Belongs to the TAF10 family.</text>
</comment>
<keyword evidence="4" id="KW-0539">Nucleus</keyword>
<evidence type="ECO:0000256" key="2">
    <source>
        <dbReference type="ARBA" id="ARBA00023015"/>
    </source>
</evidence>
<feature type="compositionally biased region" description="Polar residues" evidence="6">
    <location>
        <begin position="10"/>
        <end position="58"/>
    </location>
</feature>
<keyword evidence="8" id="KW-1185">Reference proteome</keyword>
<evidence type="ECO:0000256" key="3">
    <source>
        <dbReference type="ARBA" id="ARBA00023163"/>
    </source>
</evidence>
<reference evidence="7 8" key="1">
    <citation type="submission" date="2024-01" db="EMBL/GenBank/DDBJ databases">
        <title>Comparative genomics of Cryptococcus and Kwoniella reveals pathogenesis evolution and contrasting modes of karyotype evolution via chromosome fusion or intercentromeric recombination.</title>
        <authorList>
            <person name="Coelho M.A."/>
            <person name="David-Palma M."/>
            <person name="Shea T."/>
            <person name="Bowers K."/>
            <person name="McGinley-Smith S."/>
            <person name="Mohammad A.W."/>
            <person name="Gnirke A."/>
            <person name="Yurkov A.M."/>
            <person name="Nowrousian M."/>
            <person name="Sun S."/>
            <person name="Cuomo C.A."/>
            <person name="Heitman J."/>
        </authorList>
    </citation>
    <scope>NUCLEOTIDE SEQUENCE [LARGE SCALE GENOMIC DNA]</scope>
    <source>
        <strain evidence="7">CBS 11374</strain>
    </source>
</reference>
<dbReference type="CDD" id="cd07982">
    <property type="entry name" value="HFD_TAF10"/>
    <property type="match status" value="1"/>
</dbReference>
<accession>A0ABZ1D617</accession>
<keyword evidence="3" id="KW-0804">Transcription</keyword>
<dbReference type="PRINTS" id="PR01443">
    <property type="entry name" value="TFIID30KDSUB"/>
</dbReference>
<feature type="compositionally biased region" description="Basic and acidic residues" evidence="6">
    <location>
        <begin position="115"/>
        <end position="135"/>
    </location>
</feature>
<evidence type="ECO:0000256" key="5">
    <source>
        <dbReference type="ARBA" id="ARBA00025730"/>
    </source>
</evidence>
<name>A0ABZ1D617_9TREE</name>
<dbReference type="PANTHER" id="PTHR21242:SF0">
    <property type="entry name" value="TRANSCRIPTION INITIATION FACTOR TFIID SUBUNIT 10"/>
    <property type="match status" value="1"/>
</dbReference>
<evidence type="ECO:0008006" key="9">
    <source>
        <dbReference type="Google" id="ProtNLM"/>
    </source>
</evidence>
<evidence type="ECO:0000256" key="1">
    <source>
        <dbReference type="ARBA" id="ARBA00004123"/>
    </source>
</evidence>
<evidence type="ECO:0000256" key="4">
    <source>
        <dbReference type="ARBA" id="ARBA00023242"/>
    </source>
</evidence>
<dbReference type="Proteomes" id="UP001329825">
    <property type="component" value="Chromosome 8"/>
</dbReference>
<evidence type="ECO:0000256" key="6">
    <source>
        <dbReference type="SAM" id="MobiDB-lite"/>
    </source>
</evidence>
<dbReference type="InterPro" id="IPR003923">
    <property type="entry name" value="TAF10"/>
</dbReference>
<proteinExistence type="inferred from homology"/>
<sequence length="330" mass="36484">MSDQIMPGSSPAQTPVPASTVESAPATAQESTTNDTAVMTPADNESSNNAEAGPSTISPKPIPAHTQDHAETEDVIMANGDNDTRSTEQANGDATSIIEEKKERDNQAQENENANGEREEKDNVDGNEEKEKTKEDEEDDGPDISQLFAARREEELARRDRSLVEFLNLLDGYKPLIPEEITEYYLQRSGFECSDPRLKRLLSLSAQKFISDLSRDAYHFAKLRINGAAAGRGRPNPSVDRNRVVLTMEDLSLALGDHGVNIKKPDYSTGYSSGNDARQEEGYISIPAISVFVYCTSQHSSCYVTNKLRQFVNDWTGLSRLQCNFETPQE</sequence>
<keyword evidence="2" id="KW-0805">Transcription regulation</keyword>
<dbReference type="EMBL" id="CP141888">
    <property type="protein sequence ID" value="WRT69253.1"/>
    <property type="molecule type" value="Genomic_DNA"/>
</dbReference>
<protein>
    <recommendedName>
        <fullName evidence="9">Transcription initiation factor TFIID subunit 10</fullName>
    </recommendedName>
</protein>
<dbReference type="RefSeq" id="XP_062793992.1">
    <property type="nucleotide sequence ID" value="XM_062937941.1"/>
</dbReference>
<comment type="subcellular location">
    <subcellularLocation>
        <location evidence="1">Nucleus</location>
    </subcellularLocation>
</comment>
<dbReference type="PANTHER" id="PTHR21242">
    <property type="entry name" value="TRANSCRIPTION INITIATION FACTOR TFIID SUBUNIT 10"/>
    <property type="match status" value="1"/>
</dbReference>
<evidence type="ECO:0000313" key="7">
    <source>
        <dbReference type="EMBL" id="WRT69253.1"/>
    </source>
</evidence>
<dbReference type="Pfam" id="PF03540">
    <property type="entry name" value="TAF10"/>
    <property type="match status" value="1"/>
</dbReference>
<organism evidence="7 8">
    <name type="scientific">Kwoniella shivajii</name>
    <dbReference type="NCBI Taxonomy" id="564305"/>
    <lineage>
        <taxon>Eukaryota</taxon>
        <taxon>Fungi</taxon>
        <taxon>Dikarya</taxon>
        <taxon>Basidiomycota</taxon>
        <taxon>Agaricomycotina</taxon>
        <taxon>Tremellomycetes</taxon>
        <taxon>Tremellales</taxon>
        <taxon>Cryptococcaceae</taxon>
        <taxon>Kwoniella</taxon>
    </lineage>
</organism>
<evidence type="ECO:0000313" key="8">
    <source>
        <dbReference type="Proteomes" id="UP001329825"/>
    </source>
</evidence>
<gene>
    <name evidence="7" type="ORF">IL334_006237</name>
</gene>